<keyword evidence="2 3" id="KW-0732">Signal</keyword>
<feature type="signal peptide" evidence="3">
    <location>
        <begin position="1"/>
        <end position="24"/>
    </location>
</feature>
<dbReference type="Pfam" id="PF07012">
    <property type="entry name" value="Curlin_rpt"/>
    <property type="match status" value="1"/>
</dbReference>
<comment type="caution">
    <text evidence="4">The sequence shown here is derived from an EMBL/GenBank/DDBJ whole genome shotgun (WGS) entry which is preliminary data.</text>
</comment>
<reference evidence="4 5" key="1">
    <citation type="submission" date="2019-08" db="EMBL/GenBank/DDBJ databases">
        <title>Genome sequence of Gillisia hiemivivida IC154 (type strain).</title>
        <authorList>
            <person name="Bowman J.P."/>
        </authorList>
    </citation>
    <scope>NUCLEOTIDE SEQUENCE [LARGE SCALE GENOMIC DNA]</scope>
    <source>
        <strain evidence="4 5">IC154</strain>
    </source>
</reference>
<evidence type="ECO:0000256" key="2">
    <source>
        <dbReference type="ARBA" id="ARBA00022729"/>
    </source>
</evidence>
<dbReference type="AlphaFoldDB" id="A0A5C6ZPD8"/>
<dbReference type="InterPro" id="IPR009742">
    <property type="entry name" value="Curlin_rpt"/>
</dbReference>
<evidence type="ECO:0008006" key="6">
    <source>
        <dbReference type="Google" id="ProtNLM"/>
    </source>
</evidence>
<sequence>MKKTVININIFLFLLIAFSQLANSQTYLNAGTGSSEELLLKNDNLTLAALNGLGIFNNQNLRNIEITGNEVFLTQIGDFNQADIKTITASSEIIINQLGASNWATVDYEVNTAIANFVQNGDFNTIHDYVISPEADISLELTQEGNGKYFERNGVNELTKSLKFNQTDATPILIINSYK</sequence>
<accession>A0A5C6ZPD8</accession>
<name>A0A5C6ZPD8_9FLAO</name>
<dbReference type="EMBL" id="VORY01000020">
    <property type="protein sequence ID" value="TXD92526.1"/>
    <property type="molecule type" value="Genomic_DNA"/>
</dbReference>
<dbReference type="Proteomes" id="UP000321367">
    <property type="component" value="Unassembled WGS sequence"/>
</dbReference>
<evidence type="ECO:0000313" key="4">
    <source>
        <dbReference type="EMBL" id="TXD92526.1"/>
    </source>
</evidence>
<dbReference type="GO" id="GO:0009289">
    <property type="term" value="C:pilus"/>
    <property type="evidence" value="ECO:0007669"/>
    <property type="project" value="InterPro"/>
</dbReference>
<organism evidence="4 5">
    <name type="scientific">Gillisia hiemivivida</name>
    <dbReference type="NCBI Taxonomy" id="291190"/>
    <lineage>
        <taxon>Bacteria</taxon>
        <taxon>Pseudomonadati</taxon>
        <taxon>Bacteroidota</taxon>
        <taxon>Flavobacteriia</taxon>
        <taxon>Flavobacteriales</taxon>
        <taxon>Flavobacteriaceae</taxon>
        <taxon>Gillisia</taxon>
    </lineage>
</organism>
<proteinExistence type="inferred from homology"/>
<evidence type="ECO:0000256" key="3">
    <source>
        <dbReference type="SAM" id="SignalP"/>
    </source>
</evidence>
<evidence type="ECO:0000256" key="1">
    <source>
        <dbReference type="ARBA" id="ARBA00009766"/>
    </source>
</evidence>
<dbReference type="RefSeq" id="WP_146933815.1">
    <property type="nucleotide sequence ID" value="NZ_CBCSHZ010000019.1"/>
</dbReference>
<protein>
    <recommendedName>
        <fullName evidence="6">Auto-transporter adhesin head GIN domain-containing protein</fullName>
    </recommendedName>
</protein>
<keyword evidence="5" id="KW-1185">Reference proteome</keyword>
<dbReference type="OrthoDB" id="1441793at2"/>
<gene>
    <name evidence="4" type="ORF">ES724_13640</name>
</gene>
<evidence type="ECO:0000313" key="5">
    <source>
        <dbReference type="Proteomes" id="UP000321367"/>
    </source>
</evidence>
<feature type="chain" id="PRO_5022955308" description="Auto-transporter adhesin head GIN domain-containing protein" evidence="3">
    <location>
        <begin position="25"/>
        <end position="179"/>
    </location>
</feature>
<comment type="similarity">
    <text evidence="1">Belongs to the CsgA/CsgB family.</text>
</comment>
<dbReference type="GO" id="GO:0007155">
    <property type="term" value="P:cell adhesion"/>
    <property type="evidence" value="ECO:0007669"/>
    <property type="project" value="InterPro"/>
</dbReference>